<sequence>MTSLIYPRKLGGSVTVHIPDVVDVVVDDGERTRNETETEEWEHRKPHPFSKKSNSSDTLLPKTPSSVARSSKNGNKVDKVKNWIDKKTIQELQEKADQESLATKKLYTSLLDTEKTFVKKLGDLLSHKELVDLRKKEILYLKWSEEVYEPIRKKILEAIDGADWIHLDRRKREMHRQFLEHVNKRGYVFLDDDDREQYYAQALNGHRPAPIKIKTGVLRDPLLTLGRKQAEEERAILRCMTGHKYSDKDIEMVKLPTLPLVPQGRHGVDSRKWLQMPVNNIESAPREKSRNRMQGLSTKSTIDFKAWAKAQFDAKMAEQELGIPKRKTYAEKPPFGKTTVEIPRAPFIDPEDFSDKIINTNPFPEHMARLRQEMEEMKAYYDYQLEQQRLFMDEDDFMALQRTHQAFQQPPTQSKLDNDEAITLLA</sequence>
<dbReference type="STRING" id="6526.A0A2C9LM81"/>
<feature type="compositionally biased region" description="Polar residues" evidence="2">
    <location>
        <begin position="51"/>
        <end position="74"/>
    </location>
</feature>
<dbReference type="InterPro" id="IPR040046">
    <property type="entry name" value="FAM228"/>
</dbReference>
<proteinExistence type="inferred from homology"/>
<gene>
    <name evidence="3" type="primary">106060978</name>
</gene>
<name>A0A2C9LM81_BIOGL</name>
<feature type="region of interest" description="Disordered" evidence="2">
    <location>
        <begin position="29"/>
        <end position="74"/>
    </location>
</feature>
<protein>
    <submittedName>
        <fullName evidence="3">Uncharacterized protein</fullName>
    </submittedName>
</protein>
<organism evidence="3 4">
    <name type="scientific">Biomphalaria glabrata</name>
    <name type="common">Bloodfluke planorb</name>
    <name type="synonym">Freshwater snail</name>
    <dbReference type="NCBI Taxonomy" id="6526"/>
    <lineage>
        <taxon>Eukaryota</taxon>
        <taxon>Metazoa</taxon>
        <taxon>Spiralia</taxon>
        <taxon>Lophotrochozoa</taxon>
        <taxon>Mollusca</taxon>
        <taxon>Gastropoda</taxon>
        <taxon>Heterobranchia</taxon>
        <taxon>Euthyneura</taxon>
        <taxon>Panpulmonata</taxon>
        <taxon>Hygrophila</taxon>
        <taxon>Lymnaeoidea</taxon>
        <taxon>Planorbidae</taxon>
        <taxon>Biomphalaria</taxon>
    </lineage>
</organism>
<dbReference type="AlphaFoldDB" id="A0A2C9LM81"/>
<dbReference type="RefSeq" id="XP_013074467.2">
    <property type="nucleotide sequence ID" value="XM_013219013.2"/>
</dbReference>
<evidence type="ECO:0000313" key="4">
    <source>
        <dbReference type="Proteomes" id="UP000076420"/>
    </source>
</evidence>
<dbReference type="OrthoDB" id="9905773at2759"/>
<comment type="similarity">
    <text evidence="1">Belongs to the FAM228 family.</text>
</comment>
<dbReference type="VEuPathDB" id="VectorBase:BGLB032761"/>
<reference evidence="3" key="1">
    <citation type="submission" date="2020-05" db="UniProtKB">
        <authorList>
            <consortium name="EnsemblMetazoa"/>
        </authorList>
    </citation>
    <scope>IDENTIFICATION</scope>
    <source>
        <strain evidence="3">BB02</strain>
    </source>
</reference>
<dbReference type="KEGG" id="bgt:106060978"/>
<accession>A0A2C9LM81</accession>
<dbReference type="Proteomes" id="UP000076420">
    <property type="component" value="Unassembled WGS sequence"/>
</dbReference>
<dbReference type="PANTHER" id="PTHR28584">
    <property type="entry name" value="FAMILY WITH SEQUENCE SIMILARITY 228 MEMBER A"/>
    <property type="match status" value="1"/>
</dbReference>
<evidence type="ECO:0000313" key="3">
    <source>
        <dbReference type="EnsemblMetazoa" id="BGLB032761-PA"/>
    </source>
</evidence>
<dbReference type="VEuPathDB" id="VectorBase:BGLAX_041227"/>
<dbReference type="PANTHER" id="PTHR28584:SF1">
    <property type="entry name" value="PROTEIN FAM228B"/>
    <property type="match status" value="1"/>
</dbReference>
<dbReference type="EnsemblMetazoa" id="BGLB032761-RA">
    <property type="protein sequence ID" value="BGLB032761-PA"/>
    <property type="gene ID" value="BGLB032761"/>
</dbReference>
<evidence type="ECO:0000256" key="2">
    <source>
        <dbReference type="SAM" id="MobiDB-lite"/>
    </source>
</evidence>
<evidence type="ECO:0000256" key="1">
    <source>
        <dbReference type="ARBA" id="ARBA00007753"/>
    </source>
</evidence>